<feature type="compositionally biased region" description="Basic residues" evidence="8">
    <location>
        <begin position="535"/>
        <end position="548"/>
    </location>
</feature>
<feature type="compositionally biased region" description="Basic and acidic residues" evidence="8">
    <location>
        <begin position="518"/>
        <end position="534"/>
    </location>
</feature>
<evidence type="ECO:0000259" key="9">
    <source>
        <dbReference type="PROSITE" id="PS50102"/>
    </source>
</evidence>
<reference evidence="10 11" key="1">
    <citation type="submission" date="2017-06" db="EMBL/GenBank/DDBJ databases">
        <title>Comparative genomic analysis of Ambrosia Fusariam Clade fungi.</title>
        <authorList>
            <person name="Stajich J.E."/>
            <person name="Carrillo J."/>
            <person name="Kijimoto T."/>
            <person name="Eskalen A."/>
            <person name="O'Donnell K."/>
            <person name="Kasson M."/>
        </authorList>
    </citation>
    <scope>NUCLEOTIDE SEQUENCE [LARGE SCALE GENOMIC DNA]</scope>
    <source>
        <strain evidence="10">UCR3666</strain>
    </source>
</reference>
<protein>
    <recommendedName>
        <fullName evidence="4">Nucleolar protein 12</fullName>
    </recommendedName>
</protein>
<sequence>MAKGAKGLTASSKAVDPTLDALFAASSGPTKAPAKSRYSALLEQKPREEPKPKVVLEENDEDDEEDDEVLSEISEELSYGEDDDDEDEQGSEASDQEDGEGDEDEAESADEPMTDAPAELDAIIDATEGKEKKERKRKRKNDNDDLEGNYLSKVAAEEEAERAGKRQKNDASKEDGEKVEAEDDNASGDESDIPVHETLAKEDKSSDLEKAARTVFLANVSTEAISSKTAKKTLMAHLSSILEKDASPPQTIESIRFRSVAFAGGSLPKRAAYITKSLMDATTKSANAYVVYSTVTAAREAVAKLNGTQVLDRHLRVDSVAHPSPTDHRRCVFVGNLGFVDDETILATNSDGDTTQKKRNKTPSDIEEGLWRTFSTQGKVENVRVVRDSKTRVGKGIAYVQFYDANDVEAALLLDDKKFPPMLPRKLRVTRAKDPRKTALAQERAKAKAVATNGAPKSTKYKYKATPEEQSMAGRTGKLLGRSAAIQQRHGKRPSKGSSEEVPNPLDEIKTPEQVIFEGRRASSRDALPKDLKFGKKGKNKGKPKAKGGKPQNRSARRAAEWKKKS</sequence>
<evidence type="ECO:0000256" key="8">
    <source>
        <dbReference type="SAM" id="MobiDB-lite"/>
    </source>
</evidence>
<dbReference type="InterPro" id="IPR012677">
    <property type="entry name" value="Nucleotide-bd_a/b_plait_sf"/>
</dbReference>
<comment type="subcellular location">
    <subcellularLocation>
        <location evidence="2">Nucleus</location>
        <location evidence="2">Nucleolus</location>
    </subcellularLocation>
</comment>
<feature type="compositionally biased region" description="Acidic residues" evidence="8">
    <location>
        <begin position="57"/>
        <end position="113"/>
    </location>
</feature>
<dbReference type="EMBL" id="NKUJ01000063">
    <property type="protein sequence ID" value="RMJ15521.1"/>
    <property type="molecule type" value="Genomic_DNA"/>
</dbReference>
<evidence type="ECO:0000313" key="10">
    <source>
        <dbReference type="EMBL" id="RMJ15521.1"/>
    </source>
</evidence>
<evidence type="ECO:0000256" key="5">
    <source>
        <dbReference type="ARBA" id="ARBA00022884"/>
    </source>
</evidence>
<gene>
    <name evidence="10" type="ORF">CDV36_004823</name>
</gene>
<evidence type="ECO:0000256" key="6">
    <source>
        <dbReference type="ARBA" id="ARBA00023242"/>
    </source>
</evidence>
<dbReference type="GO" id="GO:0000463">
    <property type="term" value="P:maturation of LSU-rRNA from tricistronic rRNA transcript (SSU-rRNA, 5.8S rRNA, LSU-rRNA)"/>
    <property type="evidence" value="ECO:0007669"/>
    <property type="project" value="TreeGrafter"/>
</dbReference>
<feature type="region of interest" description="Disordered" evidence="8">
    <location>
        <begin position="24"/>
        <end position="206"/>
    </location>
</feature>
<keyword evidence="11" id="KW-1185">Reference proteome</keyword>
<proteinExistence type="inferred from homology"/>
<name>A0A3M2SD70_9HYPO</name>
<dbReference type="Proteomes" id="UP000277212">
    <property type="component" value="Unassembled WGS sequence"/>
</dbReference>
<keyword evidence="5 7" id="KW-0694">RNA-binding</keyword>
<evidence type="ECO:0000313" key="11">
    <source>
        <dbReference type="Proteomes" id="UP000277212"/>
    </source>
</evidence>
<feature type="compositionally biased region" description="Acidic residues" evidence="8">
    <location>
        <begin position="180"/>
        <end position="192"/>
    </location>
</feature>
<dbReference type="GO" id="GO:0019843">
    <property type="term" value="F:rRNA binding"/>
    <property type="evidence" value="ECO:0007669"/>
    <property type="project" value="TreeGrafter"/>
</dbReference>
<keyword evidence="6" id="KW-0539">Nucleus</keyword>
<feature type="domain" description="RRM" evidence="9">
    <location>
        <begin position="330"/>
        <end position="434"/>
    </location>
</feature>
<dbReference type="AlphaFoldDB" id="A0A3M2SD70"/>
<organism evidence="10 11">
    <name type="scientific">Fusarium kuroshium</name>
    <dbReference type="NCBI Taxonomy" id="2010991"/>
    <lineage>
        <taxon>Eukaryota</taxon>
        <taxon>Fungi</taxon>
        <taxon>Dikarya</taxon>
        <taxon>Ascomycota</taxon>
        <taxon>Pezizomycotina</taxon>
        <taxon>Sordariomycetes</taxon>
        <taxon>Hypocreomycetidae</taxon>
        <taxon>Hypocreales</taxon>
        <taxon>Nectriaceae</taxon>
        <taxon>Fusarium</taxon>
        <taxon>Fusarium solani species complex</taxon>
    </lineage>
</organism>
<dbReference type="PROSITE" id="PS50102">
    <property type="entry name" value="RRM"/>
    <property type="match status" value="1"/>
</dbReference>
<feature type="region of interest" description="Disordered" evidence="8">
    <location>
        <begin position="431"/>
        <end position="566"/>
    </location>
</feature>
<dbReference type="InterPro" id="IPR035979">
    <property type="entry name" value="RBD_domain_sf"/>
</dbReference>
<dbReference type="SMART" id="SM00360">
    <property type="entry name" value="RRM"/>
    <property type="match status" value="2"/>
</dbReference>
<dbReference type="PANTHER" id="PTHR23236">
    <property type="entry name" value="EUKARYOTIC TRANSLATION INITIATION FACTOR 4B/4H"/>
    <property type="match status" value="1"/>
</dbReference>
<dbReference type="Gene3D" id="3.30.70.330">
    <property type="match status" value="2"/>
</dbReference>
<dbReference type="STRING" id="2010991.A0A3M2SD70"/>
<comment type="caution">
    <text evidence="10">The sequence shown here is derived from an EMBL/GenBank/DDBJ whole genome shotgun (WGS) entry which is preliminary data.</text>
</comment>
<dbReference type="GO" id="GO:0005730">
    <property type="term" value="C:nucleolus"/>
    <property type="evidence" value="ECO:0007669"/>
    <property type="project" value="UniProtKB-SubCell"/>
</dbReference>
<comment type="similarity">
    <text evidence="3">Belongs to the RRM RBM34 family.</text>
</comment>
<evidence type="ECO:0000256" key="3">
    <source>
        <dbReference type="ARBA" id="ARBA00007077"/>
    </source>
</evidence>
<evidence type="ECO:0000256" key="1">
    <source>
        <dbReference type="ARBA" id="ARBA00002475"/>
    </source>
</evidence>
<dbReference type="OrthoDB" id="442677at2759"/>
<accession>A0A3M2SD70</accession>
<dbReference type="Pfam" id="PF00076">
    <property type="entry name" value="RRM_1"/>
    <property type="match status" value="1"/>
</dbReference>
<dbReference type="InterPro" id="IPR000504">
    <property type="entry name" value="RRM_dom"/>
</dbReference>
<dbReference type="SUPFAM" id="SSF54928">
    <property type="entry name" value="RNA-binding domain, RBD"/>
    <property type="match status" value="2"/>
</dbReference>
<feature type="compositionally biased region" description="Basic and acidic residues" evidence="8">
    <location>
        <begin position="44"/>
        <end position="56"/>
    </location>
</feature>
<feature type="compositionally biased region" description="Basic and acidic residues" evidence="8">
    <location>
        <begin position="193"/>
        <end position="206"/>
    </location>
</feature>
<feature type="compositionally biased region" description="Basic and acidic residues" evidence="8">
    <location>
        <begin position="161"/>
        <end position="179"/>
    </location>
</feature>
<dbReference type="PANTHER" id="PTHR23236:SF25">
    <property type="entry name" value="RNA-BINDING PROTEIN 34"/>
    <property type="match status" value="1"/>
</dbReference>
<evidence type="ECO:0000256" key="4">
    <source>
        <dbReference type="ARBA" id="ARBA00015520"/>
    </source>
</evidence>
<comment type="function">
    <text evidence="1">Involved in pre-25S rRNA processing.</text>
</comment>
<evidence type="ECO:0000256" key="7">
    <source>
        <dbReference type="PROSITE-ProRule" id="PRU00176"/>
    </source>
</evidence>
<evidence type="ECO:0000256" key="2">
    <source>
        <dbReference type="ARBA" id="ARBA00004604"/>
    </source>
</evidence>